<feature type="transmembrane region" description="Helical" evidence="1">
    <location>
        <begin position="18"/>
        <end position="36"/>
    </location>
</feature>
<keyword evidence="1" id="KW-1133">Transmembrane helix</keyword>
<evidence type="ECO:0000313" key="2">
    <source>
        <dbReference type="EMBL" id="QMT17466.1"/>
    </source>
</evidence>
<keyword evidence="3" id="KW-1185">Reference proteome</keyword>
<feature type="transmembrane region" description="Helical" evidence="1">
    <location>
        <begin position="133"/>
        <end position="151"/>
    </location>
</feature>
<evidence type="ECO:0000313" key="3">
    <source>
        <dbReference type="Proteomes" id="UP000514716"/>
    </source>
</evidence>
<protein>
    <submittedName>
        <fullName evidence="2">DUF3267 domain-containing protein</fullName>
    </submittedName>
</protein>
<dbReference type="KEGG" id="pdec:H1Q58_16200"/>
<dbReference type="RefSeq" id="WP_069577004.1">
    <property type="nucleotide sequence ID" value="NZ_CP059540.1"/>
</dbReference>
<gene>
    <name evidence="2" type="ORF">H1Q58_16200</name>
</gene>
<reference evidence="2 3" key="1">
    <citation type="submission" date="2020-07" db="EMBL/GenBank/DDBJ databases">
        <title>Screening of a cold-adapted Planococcus bacterium producing protease in traditional shrimp paste and protease identification by genome sequencing.</title>
        <authorList>
            <person name="Gao R."/>
            <person name="Leng W."/>
            <person name="Chu Q."/>
            <person name="Wu X."/>
            <person name="Liu H."/>
            <person name="Li X."/>
        </authorList>
    </citation>
    <scope>NUCLEOTIDE SEQUENCE [LARGE SCALE GENOMIC DNA]</scope>
    <source>
        <strain evidence="2 3">XJ11</strain>
    </source>
</reference>
<dbReference type="AlphaFoldDB" id="A0A7D7MIU4"/>
<keyword evidence="1" id="KW-0472">Membrane</keyword>
<dbReference type="InterPro" id="IPR021683">
    <property type="entry name" value="DUF3267"/>
</dbReference>
<feature type="transmembrane region" description="Helical" evidence="1">
    <location>
        <begin position="68"/>
        <end position="87"/>
    </location>
</feature>
<dbReference type="EMBL" id="CP059540">
    <property type="protein sequence ID" value="QMT17466.1"/>
    <property type="molecule type" value="Genomic_DNA"/>
</dbReference>
<feature type="transmembrane region" description="Helical" evidence="1">
    <location>
        <begin position="43"/>
        <end position="62"/>
    </location>
</feature>
<organism evidence="2 3">
    <name type="scientific">Planococcus maritimus</name>
    <dbReference type="NCBI Taxonomy" id="192421"/>
    <lineage>
        <taxon>Bacteria</taxon>
        <taxon>Bacillati</taxon>
        <taxon>Bacillota</taxon>
        <taxon>Bacilli</taxon>
        <taxon>Bacillales</taxon>
        <taxon>Caryophanaceae</taxon>
        <taxon>Planococcus</taxon>
    </lineage>
</organism>
<name>A0A7D7MIU4_PLAMR</name>
<dbReference type="Proteomes" id="UP000514716">
    <property type="component" value="Chromosome"/>
</dbReference>
<sequence>MEPHKIIDLNIEEIAPKALWFNIGLVVVFALAYQLLREPLSFSFSLFGILYFLGGYVILIVLHELFHLIGFVVFGKVPLSSLQYGLNLKLGIAYATSDRPVKNRAMRAVLLLPFWMTAVLPSVIGFWAGDQVLVLLGAMLTAGAFGDFLMYRELRKEPNEAWILDDQDLPRLHVYSSYPSLDE</sequence>
<proteinExistence type="predicted"/>
<feature type="transmembrane region" description="Helical" evidence="1">
    <location>
        <begin position="108"/>
        <end position="127"/>
    </location>
</feature>
<evidence type="ECO:0000256" key="1">
    <source>
        <dbReference type="SAM" id="Phobius"/>
    </source>
</evidence>
<keyword evidence="1" id="KW-0812">Transmembrane</keyword>
<dbReference type="Pfam" id="PF11667">
    <property type="entry name" value="DUF3267"/>
    <property type="match status" value="1"/>
</dbReference>
<accession>A0A7D7MIU4</accession>